<protein>
    <submittedName>
        <fullName evidence="2">Uncharacterized protein</fullName>
    </submittedName>
</protein>
<evidence type="ECO:0000313" key="2">
    <source>
        <dbReference type="EMBL" id="KRZ04377.1"/>
    </source>
</evidence>
<dbReference type="Proteomes" id="UP000054826">
    <property type="component" value="Unassembled WGS sequence"/>
</dbReference>
<sequence length="72" mass="8176">MRPREQGGASTERRTGADPEKSNPPTPPGEWLQEVVNNGDFAKEISKFCILWQINNPIAAEFCKEEYIIQKN</sequence>
<evidence type="ECO:0000256" key="1">
    <source>
        <dbReference type="SAM" id="MobiDB-lite"/>
    </source>
</evidence>
<dbReference type="EMBL" id="JYDV01000737">
    <property type="protein sequence ID" value="KRZ04377.1"/>
    <property type="molecule type" value="Genomic_DNA"/>
</dbReference>
<evidence type="ECO:0000313" key="3">
    <source>
        <dbReference type="Proteomes" id="UP000054826"/>
    </source>
</evidence>
<reference evidence="2 3" key="1">
    <citation type="submission" date="2015-01" db="EMBL/GenBank/DDBJ databases">
        <title>Evolution of Trichinella species and genotypes.</title>
        <authorList>
            <person name="Korhonen P.K."/>
            <person name="Edoardo P."/>
            <person name="Giuseppe L.R."/>
            <person name="Gasser R.B."/>
        </authorList>
    </citation>
    <scope>NUCLEOTIDE SEQUENCE [LARGE SCALE GENOMIC DNA]</scope>
    <source>
        <strain evidence="2">ISS176</strain>
    </source>
</reference>
<dbReference type="AlphaFoldDB" id="A0A0V1H1X0"/>
<feature type="compositionally biased region" description="Basic and acidic residues" evidence="1">
    <location>
        <begin position="11"/>
        <end position="21"/>
    </location>
</feature>
<organism evidence="2 3">
    <name type="scientific">Trichinella pseudospiralis</name>
    <name type="common">Parasitic roundworm</name>
    <dbReference type="NCBI Taxonomy" id="6337"/>
    <lineage>
        <taxon>Eukaryota</taxon>
        <taxon>Metazoa</taxon>
        <taxon>Ecdysozoa</taxon>
        <taxon>Nematoda</taxon>
        <taxon>Enoplea</taxon>
        <taxon>Dorylaimia</taxon>
        <taxon>Trichinellida</taxon>
        <taxon>Trichinellidae</taxon>
        <taxon>Trichinella</taxon>
    </lineage>
</organism>
<name>A0A0V1H1X0_TRIPS</name>
<comment type="caution">
    <text evidence="2">The sequence shown here is derived from an EMBL/GenBank/DDBJ whole genome shotgun (WGS) entry which is preliminary data.</text>
</comment>
<accession>A0A0V1H1X0</accession>
<proteinExistence type="predicted"/>
<feature type="region of interest" description="Disordered" evidence="1">
    <location>
        <begin position="1"/>
        <end position="33"/>
    </location>
</feature>
<gene>
    <name evidence="2" type="ORF">T4C_13599</name>
</gene>